<evidence type="ECO:0000256" key="1">
    <source>
        <dbReference type="SAM" id="MobiDB-lite"/>
    </source>
</evidence>
<accession>M5RRR1</accession>
<feature type="region of interest" description="Disordered" evidence="1">
    <location>
        <begin position="28"/>
        <end position="48"/>
    </location>
</feature>
<protein>
    <submittedName>
        <fullName evidence="2">Uncharacterized protein</fullName>
    </submittedName>
</protein>
<reference evidence="2 3" key="1">
    <citation type="journal article" date="2013" name="Mar. Genomics">
        <title>Expression of sulfatases in Rhodopirellula baltica and the diversity of sulfatases in the genus Rhodopirellula.</title>
        <authorList>
            <person name="Wegner C.E."/>
            <person name="Richter-Heitmann T."/>
            <person name="Klindworth A."/>
            <person name="Klockow C."/>
            <person name="Richter M."/>
            <person name="Achstetter T."/>
            <person name="Glockner F.O."/>
            <person name="Harder J."/>
        </authorList>
    </citation>
    <scope>NUCLEOTIDE SEQUENCE [LARGE SCALE GENOMIC DNA]</scope>
    <source>
        <strain evidence="2 3">SM1</strain>
    </source>
</reference>
<sequence length="48" mass="5288">MALAVLSNRAFDNPLNAAISARREELKQHVGRSSKMNVAEHQGRIATQ</sequence>
<gene>
    <name evidence="2" type="ORF">RMSM_01191</name>
</gene>
<evidence type="ECO:0000313" key="2">
    <source>
        <dbReference type="EMBL" id="EMI21886.1"/>
    </source>
</evidence>
<keyword evidence="3" id="KW-1185">Reference proteome</keyword>
<comment type="caution">
    <text evidence="2">The sequence shown here is derived from an EMBL/GenBank/DDBJ whole genome shotgun (WGS) entry which is preliminary data.</text>
</comment>
<dbReference type="Proteomes" id="UP000011991">
    <property type="component" value="Unassembled WGS sequence"/>
</dbReference>
<proteinExistence type="predicted"/>
<dbReference type="AlphaFoldDB" id="M5RRR1"/>
<dbReference type="PATRIC" id="fig|1265738.3.peg.1188"/>
<organism evidence="2 3">
    <name type="scientific">Rhodopirellula maiorica SM1</name>
    <dbReference type="NCBI Taxonomy" id="1265738"/>
    <lineage>
        <taxon>Bacteria</taxon>
        <taxon>Pseudomonadati</taxon>
        <taxon>Planctomycetota</taxon>
        <taxon>Planctomycetia</taxon>
        <taxon>Pirellulales</taxon>
        <taxon>Pirellulaceae</taxon>
        <taxon>Novipirellula</taxon>
    </lineage>
</organism>
<dbReference type="EMBL" id="ANOG01000179">
    <property type="protein sequence ID" value="EMI21886.1"/>
    <property type="molecule type" value="Genomic_DNA"/>
</dbReference>
<evidence type="ECO:0000313" key="3">
    <source>
        <dbReference type="Proteomes" id="UP000011991"/>
    </source>
</evidence>
<name>M5RRR1_9BACT</name>